<reference evidence="1" key="2">
    <citation type="journal article" date="2023" name="IMA Fungus">
        <title>Comparative genomic study of the Penicillium genus elucidates a diverse pangenome and 15 lateral gene transfer events.</title>
        <authorList>
            <person name="Petersen C."/>
            <person name="Sorensen T."/>
            <person name="Nielsen M.R."/>
            <person name="Sondergaard T.E."/>
            <person name="Sorensen J.L."/>
            <person name="Fitzpatrick D.A."/>
            <person name="Frisvad J.C."/>
            <person name="Nielsen K.L."/>
        </authorList>
    </citation>
    <scope>NUCLEOTIDE SEQUENCE</scope>
    <source>
        <strain evidence="1">IBT 23319</strain>
    </source>
</reference>
<dbReference type="GeneID" id="81380054"/>
<name>A0A9W9P9D0_PENCI</name>
<comment type="caution">
    <text evidence="1">The sequence shown here is derived from an EMBL/GenBank/DDBJ whole genome shotgun (WGS) entry which is preliminary data.</text>
</comment>
<gene>
    <name evidence="1" type="ORF">N7469_001967</name>
</gene>
<keyword evidence="2" id="KW-1185">Reference proteome</keyword>
<dbReference type="RefSeq" id="XP_056503381.1">
    <property type="nucleotide sequence ID" value="XM_056640887.1"/>
</dbReference>
<dbReference type="Proteomes" id="UP001147733">
    <property type="component" value="Unassembled WGS sequence"/>
</dbReference>
<organism evidence="1 2">
    <name type="scientific">Penicillium citrinum</name>
    <dbReference type="NCBI Taxonomy" id="5077"/>
    <lineage>
        <taxon>Eukaryota</taxon>
        <taxon>Fungi</taxon>
        <taxon>Dikarya</taxon>
        <taxon>Ascomycota</taxon>
        <taxon>Pezizomycotina</taxon>
        <taxon>Eurotiomycetes</taxon>
        <taxon>Eurotiomycetidae</taxon>
        <taxon>Eurotiales</taxon>
        <taxon>Aspergillaceae</taxon>
        <taxon>Penicillium</taxon>
    </lineage>
</organism>
<evidence type="ECO:0000313" key="1">
    <source>
        <dbReference type="EMBL" id="KAJ5240376.1"/>
    </source>
</evidence>
<sequence length="184" mass="20316">MATAHQVPSVFNTRGPSSYWVGIYSEGDKHGDICRVWSHVSSCSGPSEPVGKYDATKGECVPDNDCDEPKSSFVGVCGKVGSLKVFYSDEDVSPAGSLQITYTWNRDDDSEQSTYYFPMGVKPGCQSWSAVNSAQFWTEPRCGVDKAQFHDAWKKFYKLPVKEWDRKSHSASINPSISATSFAT</sequence>
<dbReference type="AlphaFoldDB" id="A0A9W9P9D0"/>
<protein>
    <submittedName>
        <fullName evidence="1">Uncharacterized protein</fullName>
    </submittedName>
</protein>
<accession>A0A9W9P9D0</accession>
<dbReference type="EMBL" id="JAPQKT010000002">
    <property type="protein sequence ID" value="KAJ5240376.1"/>
    <property type="molecule type" value="Genomic_DNA"/>
</dbReference>
<evidence type="ECO:0000313" key="2">
    <source>
        <dbReference type="Proteomes" id="UP001147733"/>
    </source>
</evidence>
<reference evidence="1" key="1">
    <citation type="submission" date="2022-11" db="EMBL/GenBank/DDBJ databases">
        <authorList>
            <person name="Petersen C."/>
        </authorList>
    </citation>
    <scope>NUCLEOTIDE SEQUENCE</scope>
    <source>
        <strain evidence="1">IBT 23319</strain>
    </source>
</reference>
<proteinExistence type="predicted"/>